<organism evidence="3">
    <name type="scientific">Angiostrongylus costaricensis</name>
    <name type="common">Nematode worm</name>
    <dbReference type="NCBI Taxonomy" id="334426"/>
    <lineage>
        <taxon>Eukaryota</taxon>
        <taxon>Metazoa</taxon>
        <taxon>Ecdysozoa</taxon>
        <taxon>Nematoda</taxon>
        <taxon>Chromadorea</taxon>
        <taxon>Rhabditida</taxon>
        <taxon>Rhabditina</taxon>
        <taxon>Rhabditomorpha</taxon>
        <taxon>Strongyloidea</taxon>
        <taxon>Metastrongylidae</taxon>
        <taxon>Angiostrongylus</taxon>
    </lineage>
</organism>
<evidence type="ECO:0000313" key="3">
    <source>
        <dbReference type="WBParaSite" id="ACOC_0000884001-mRNA-1"/>
    </source>
</evidence>
<name>A0A0R3PT02_ANGCS</name>
<dbReference type="OrthoDB" id="5865995at2759"/>
<dbReference type="AlphaFoldDB" id="A0A0R3PT02"/>
<keyword evidence="2" id="KW-1185">Reference proteome</keyword>
<evidence type="ECO:0000313" key="2">
    <source>
        <dbReference type="Proteomes" id="UP000267027"/>
    </source>
</evidence>
<dbReference type="Proteomes" id="UP000267027">
    <property type="component" value="Unassembled WGS sequence"/>
</dbReference>
<evidence type="ECO:0000313" key="1">
    <source>
        <dbReference type="EMBL" id="VDM60426.1"/>
    </source>
</evidence>
<dbReference type="WBParaSite" id="ACOC_0000884001-mRNA-1">
    <property type="protein sequence ID" value="ACOC_0000884001-mRNA-1"/>
    <property type="gene ID" value="ACOC_0000884001"/>
</dbReference>
<accession>A0A0R3PT02</accession>
<reference evidence="3" key="1">
    <citation type="submission" date="2017-02" db="UniProtKB">
        <authorList>
            <consortium name="WormBaseParasite"/>
        </authorList>
    </citation>
    <scope>IDENTIFICATION</scope>
</reference>
<sequence length="98" mass="11499">MMESILCTFRQRSRRRTNAMSKQLNETNSVNLAIENELALLKELQMKSEKSRLISLNWPRLKEKHRRSQDPVTTTNELPSIDFINTFKEEGNGIVVFF</sequence>
<reference evidence="1 2" key="2">
    <citation type="submission" date="2018-11" db="EMBL/GenBank/DDBJ databases">
        <authorList>
            <consortium name="Pathogen Informatics"/>
        </authorList>
    </citation>
    <scope>NUCLEOTIDE SEQUENCE [LARGE SCALE GENOMIC DNA]</scope>
    <source>
        <strain evidence="1 2">Costa Rica</strain>
    </source>
</reference>
<protein>
    <submittedName>
        <fullName evidence="1 3">Uncharacterized protein</fullName>
    </submittedName>
</protein>
<dbReference type="EMBL" id="UYYA01004211">
    <property type="protein sequence ID" value="VDM60426.1"/>
    <property type="molecule type" value="Genomic_DNA"/>
</dbReference>
<proteinExistence type="predicted"/>
<gene>
    <name evidence="1" type="ORF">ACOC_LOCUS8841</name>
</gene>